<dbReference type="HOGENOM" id="CLU_048072_1_0_2"/>
<comment type="similarity">
    <text evidence="2">Belongs to the UPF0104 family.</text>
</comment>
<dbReference type="AlphaFoldDB" id="G0LIQ8"/>
<evidence type="ECO:0000256" key="2">
    <source>
        <dbReference type="ARBA" id="ARBA00011061"/>
    </source>
</evidence>
<dbReference type="OrthoDB" id="15513at2157"/>
<dbReference type="KEGG" id="hwc:Hqrw_2454"/>
<organism evidence="8 9">
    <name type="scientific">Haloquadratum walsbyi (strain DSM 16854 / JCM 12705 / C23)</name>
    <dbReference type="NCBI Taxonomy" id="768065"/>
    <lineage>
        <taxon>Archaea</taxon>
        <taxon>Methanobacteriati</taxon>
        <taxon>Methanobacteriota</taxon>
        <taxon>Stenosarchaea group</taxon>
        <taxon>Halobacteria</taxon>
        <taxon>Halobacteriales</taxon>
        <taxon>Haloferacaceae</taxon>
        <taxon>Haloquadratum</taxon>
    </lineage>
</organism>
<evidence type="ECO:0000256" key="1">
    <source>
        <dbReference type="ARBA" id="ARBA00004651"/>
    </source>
</evidence>
<dbReference type="Pfam" id="PF03706">
    <property type="entry name" value="LPG_synthase_TM"/>
    <property type="match status" value="1"/>
</dbReference>
<feature type="transmembrane region" description="Helical" evidence="7">
    <location>
        <begin position="273"/>
        <end position="291"/>
    </location>
</feature>
<comment type="subcellular location">
    <subcellularLocation>
        <location evidence="1">Cell membrane</location>
        <topology evidence="1">Multi-pass membrane protein</topology>
    </subcellularLocation>
</comment>
<proteinExistence type="inferred from homology"/>
<sequence length="355" mass="37972">MTESNSVSICSLNIRNRWSQILGCIFISIIFAVGYTWLIGPSALWQALTSVSSWQFGFLLLISIVPMILWGSGFYVILRRLGHEGSFVVSILLMNASGFLNTITPFGQLGGNPPAALLIKRALGTDFETALAAIGVINATNRLASLFLGFLAASYLGWQLVVERAFNTAIFTLTGVIVAAVFAVGFLWQYRYMFVDYSSWVLSIISKPLDYLPRITAPSQQRFQQHGVQFIEALELLATAPAQLALVFGLCMAGQIFIAGILWTALTALGAESLFVTVLLVIPIAKLGAVAPTPGGLGAAETILTGALVTMTGMSSAVAGAAALLYRASAFWIPALSGGFITAWYLTHKSASQKT</sequence>
<feature type="transmembrane region" description="Helical" evidence="7">
    <location>
        <begin position="330"/>
        <end position="347"/>
    </location>
</feature>
<evidence type="ECO:0000256" key="6">
    <source>
        <dbReference type="ARBA" id="ARBA00023136"/>
    </source>
</evidence>
<accession>G0LIQ8</accession>
<feature type="transmembrane region" description="Helical" evidence="7">
    <location>
        <begin position="169"/>
        <end position="190"/>
    </location>
</feature>
<gene>
    <name evidence="8" type="ordered locus">Hqrw_2454</name>
</gene>
<dbReference type="Proteomes" id="UP000007954">
    <property type="component" value="Chromosome"/>
</dbReference>
<feature type="transmembrane region" description="Helical" evidence="7">
    <location>
        <begin position="143"/>
        <end position="162"/>
    </location>
</feature>
<dbReference type="EMBL" id="FR746099">
    <property type="protein sequence ID" value="CCC40310.1"/>
    <property type="molecule type" value="Genomic_DNA"/>
</dbReference>
<evidence type="ECO:0000313" key="9">
    <source>
        <dbReference type="Proteomes" id="UP000007954"/>
    </source>
</evidence>
<feature type="transmembrane region" description="Helical" evidence="7">
    <location>
        <begin position="56"/>
        <end position="78"/>
    </location>
</feature>
<keyword evidence="3" id="KW-1003">Cell membrane</keyword>
<feature type="transmembrane region" description="Helical" evidence="7">
    <location>
        <begin position="303"/>
        <end position="325"/>
    </location>
</feature>
<evidence type="ECO:0000256" key="7">
    <source>
        <dbReference type="SAM" id="Phobius"/>
    </source>
</evidence>
<feature type="transmembrane region" description="Helical" evidence="7">
    <location>
        <begin position="244"/>
        <end position="266"/>
    </location>
</feature>
<dbReference type="NCBIfam" id="TIGR00374">
    <property type="entry name" value="flippase-like domain"/>
    <property type="match status" value="1"/>
</dbReference>
<evidence type="ECO:0000256" key="5">
    <source>
        <dbReference type="ARBA" id="ARBA00022989"/>
    </source>
</evidence>
<evidence type="ECO:0000256" key="4">
    <source>
        <dbReference type="ARBA" id="ARBA00022692"/>
    </source>
</evidence>
<reference evidence="8 9" key="1">
    <citation type="journal article" date="2011" name="PLoS ONE">
        <title>Haloquadratum walsbyi: limited diversity in a global pond.</title>
        <authorList>
            <person name="Dyall-Smith M."/>
            <person name="Pfeiffer F."/>
            <person name="Klee K."/>
            <person name="Palm P."/>
            <person name="Gross K."/>
            <person name="Schuster S.C."/>
            <person name="Rampp M."/>
            <person name="Oesterhelt D."/>
        </authorList>
    </citation>
    <scope>NUCLEOTIDE SEQUENCE [LARGE SCALE GENOMIC DNA]</scope>
    <source>
        <strain evidence="9">DSM 16854 / JCM 12705 / C23</strain>
    </source>
</reference>
<dbReference type="InterPro" id="IPR022791">
    <property type="entry name" value="L-PG_synthase/AglD"/>
</dbReference>
<feature type="transmembrane region" description="Helical" evidence="7">
    <location>
        <begin position="85"/>
        <end position="104"/>
    </location>
</feature>
<dbReference type="GO" id="GO:0005886">
    <property type="term" value="C:plasma membrane"/>
    <property type="evidence" value="ECO:0007669"/>
    <property type="project" value="UniProtKB-SubCell"/>
</dbReference>
<protein>
    <submittedName>
        <fullName evidence="8">UPF0104 family protein</fullName>
    </submittedName>
</protein>
<dbReference type="PANTHER" id="PTHR39087:SF2">
    <property type="entry name" value="UPF0104 MEMBRANE PROTEIN MJ1595"/>
    <property type="match status" value="1"/>
</dbReference>
<evidence type="ECO:0000313" key="8">
    <source>
        <dbReference type="EMBL" id="CCC40310.1"/>
    </source>
</evidence>
<keyword evidence="5 7" id="KW-1133">Transmembrane helix</keyword>
<feature type="transmembrane region" description="Helical" evidence="7">
    <location>
        <begin position="21"/>
        <end position="44"/>
    </location>
</feature>
<name>G0LIQ8_HALWC</name>
<dbReference type="PANTHER" id="PTHR39087">
    <property type="entry name" value="UPF0104 MEMBRANE PROTEIN MJ1595"/>
    <property type="match status" value="1"/>
</dbReference>
<keyword evidence="6 7" id="KW-0472">Membrane</keyword>
<evidence type="ECO:0000256" key="3">
    <source>
        <dbReference type="ARBA" id="ARBA00022475"/>
    </source>
</evidence>
<keyword evidence="4 7" id="KW-0812">Transmembrane</keyword>